<dbReference type="EMBL" id="BSYO01000025">
    <property type="protein sequence ID" value="GMH22926.1"/>
    <property type="molecule type" value="Genomic_DNA"/>
</dbReference>
<feature type="transmembrane region" description="Helical" evidence="1">
    <location>
        <begin position="180"/>
        <end position="198"/>
    </location>
</feature>
<accession>A0AAD3T6J1</accession>
<evidence type="ECO:0000256" key="1">
    <source>
        <dbReference type="SAM" id="Phobius"/>
    </source>
</evidence>
<comment type="caution">
    <text evidence="2">The sequence shown here is derived from an EMBL/GenBank/DDBJ whole genome shotgun (WGS) entry which is preliminary data.</text>
</comment>
<name>A0AAD3T6J1_NEPGR</name>
<protein>
    <submittedName>
        <fullName evidence="2">Uncharacterized protein</fullName>
    </submittedName>
</protein>
<keyword evidence="1" id="KW-0472">Membrane</keyword>
<evidence type="ECO:0000313" key="3">
    <source>
        <dbReference type="Proteomes" id="UP001279734"/>
    </source>
</evidence>
<feature type="transmembrane region" description="Helical" evidence="1">
    <location>
        <begin position="89"/>
        <end position="106"/>
    </location>
</feature>
<evidence type="ECO:0000313" key="2">
    <source>
        <dbReference type="EMBL" id="GMH22926.1"/>
    </source>
</evidence>
<organism evidence="2 3">
    <name type="scientific">Nepenthes gracilis</name>
    <name type="common">Slender pitcher plant</name>
    <dbReference type="NCBI Taxonomy" id="150966"/>
    <lineage>
        <taxon>Eukaryota</taxon>
        <taxon>Viridiplantae</taxon>
        <taxon>Streptophyta</taxon>
        <taxon>Embryophyta</taxon>
        <taxon>Tracheophyta</taxon>
        <taxon>Spermatophyta</taxon>
        <taxon>Magnoliopsida</taxon>
        <taxon>eudicotyledons</taxon>
        <taxon>Gunneridae</taxon>
        <taxon>Pentapetalae</taxon>
        <taxon>Caryophyllales</taxon>
        <taxon>Nepenthaceae</taxon>
        <taxon>Nepenthes</taxon>
    </lineage>
</organism>
<dbReference type="Proteomes" id="UP001279734">
    <property type="component" value="Unassembled WGS sequence"/>
</dbReference>
<feature type="transmembrane region" description="Helical" evidence="1">
    <location>
        <begin position="126"/>
        <end position="143"/>
    </location>
</feature>
<reference evidence="2" key="1">
    <citation type="submission" date="2023-05" db="EMBL/GenBank/DDBJ databases">
        <title>Nepenthes gracilis genome sequencing.</title>
        <authorList>
            <person name="Fukushima K."/>
        </authorList>
    </citation>
    <scope>NUCLEOTIDE SEQUENCE</scope>
    <source>
        <strain evidence="2">SING2019-196</strain>
    </source>
</reference>
<gene>
    <name evidence="2" type="ORF">Nepgr_024769</name>
</gene>
<proteinExistence type="predicted"/>
<sequence>MADLGGEMWGMLLQAMCVLDRIADYQLLCGFGASAICWLPLDGGICCCVVLHRDAPHDALVLLIRDMLCYSLGPADACRLLNSKLEFPTLLLHWIVMGFAGFGGLLGNELRPYFTPGVWLLLQDSLLVGFAYLSRALLLMAGVDCTGASVSLMRSASEAWAAVWVGAVFCFLLLQYGKVWGLDFVMLIFGALAVWAVSG</sequence>
<keyword evidence="1" id="KW-0812">Transmembrane</keyword>
<feature type="transmembrane region" description="Helical" evidence="1">
    <location>
        <begin position="155"/>
        <end position="174"/>
    </location>
</feature>
<keyword evidence="1" id="KW-1133">Transmembrane helix</keyword>
<keyword evidence="3" id="KW-1185">Reference proteome</keyword>
<dbReference type="AlphaFoldDB" id="A0AAD3T6J1"/>